<evidence type="ECO:0000313" key="2">
    <source>
        <dbReference type="EMBL" id="PIE35121.1"/>
    </source>
</evidence>
<dbReference type="InterPro" id="IPR055170">
    <property type="entry name" value="GFO_IDH_MocA-like_dom"/>
</dbReference>
<dbReference type="Proteomes" id="UP000230821">
    <property type="component" value="Unassembled WGS sequence"/>
</dbReference>
<name>A0A2G6KHH8_9BACT</name>
<gene>
    <name evidence="2" type="ORF">CSA56_05425</name>
</gene>
<organism evidence="2 3">
    <name type="scientific">candidate division KSB3 bacterium</name>
    <dbReference type="NCBI Taxonomy" id="2044937"/>
    <lineage>
        <taxon>Bacteria</taxon>
        <taxon>candidate division KSB3</taxon>
    </lineage>
</organism>
<dbReference type="EMBL" id="PDSK01000061">
    <property type="protein sequence ID" value="PIE35121.1"/>
    <property type="molecule type" value="Genomic_DNA"/>
</dbReference>
<sequence length="126" mass="13587">MSELGHSAVIIAFEGNFGNIYVAKAGWMRRKGIPVWGSWFTRKAESGGGPLADIGVHMMDVALYLMGSPKSVSVYGVTYAEFGPRKQGLGNWGTPNLDGFYDVEGLAMALIRMDNGSTLSLEARLP</sequence>
<protein>
    <recommendedName>
        <fullName evidence="1">GFO/IDH/MocA-like oxidoreductase domain-containing protein</fullName>
    </recommendedName>
</protein>
<dbReference type="AlphaFoldDB" id="A0A2G6KHH8"/>
<dbReference type="Gene3D" id="3.30.360.10">
    <property type="entry name" value="Dihydrodipicolinate Reductase, domain 2"/>
    <property type="match status" value="1"/>
</dbReference>
<feature type="domain" description="GFO/IDH/MocA-like oxidoreductase" evidence="1">
    <location>
        <begin position="14"/>
        <end position="123"/>
    </location>
</feature>
<evidence type="ECO:0000313" key="3">
    <source>
        <dbReference type="Proteomes" id="UP000230821"/>
    </source>
</evidence>
<proteinExistence type="predicted"/>
<dbReference type="SUPFAM" id="SSF55347">
    <property type="entry name" value="Glyceraldehyde-3-phosphate dehydrogenase-like, C-terminal domain"/>
    <property type="match status" value="1"/>
</dbReference>
<comment type="caution">
    <text evidence="2">The sequence shown here is derived from an EMBL/GenBank/DDBJ whole genome shotgun (WGS) entry which is preliminary data.</text>
</comment>
<evidence type="ECO:0000259" key="1">
    <source>
        <dbReference type="Pfam" id="PF22725"/>
    </source>
</evidence>
<accession>A0A2G6KHH8</accession>
<dbReference type="Pfam" id="PF22725">
    <property type="entry name" value="GFO_IDH_MocA_C3"/>
    <property type="match status" value="1"/>
</dbReference>
<reference evidence="2 3" key="1">
    <citation type="submission" date="2017-10" db="EMBL/GenBank/DDBJ databases">
        <title>Novel microbial diversity and functional potential in the marine mammal oral microbiome.</title>
        <authorList>
            <person name="Dudek N.K."/>
            <person name="Sun C.L."/>
            <person name="Burstein D."/>
            <person name="Kantor R.S."/>
            <person name="Aliaga Goltsman D.S."/>
            <person name="Bik E.M."/>
            <person name="Thomas B.C."/>
            <person name="Banfield J.F."/>
            <person name="Relman D.A."/>
        </authorList>
    </citation>
    <scope>NUCLEOTIDE SEQUENCE [LARGE SCALE GENOMIC DNA]</scope>
    <source>
        <strain evidence="2">DOLJORAL78_47_16</strain>
    </source>
</reference>